<evidence type="ECO:0000313" key="11">
    <source>
        <dbReference type="EMBL" id="KAG5321879.1"/>
    </source>
</evidence>
<name>A0A836FME0_9HYME</name>
<evidence type="ECO:0000256" key="2">
    <source>
        <dbReference type="ARBA" id="ARBA00010581"/>
    </source>
</evidence>
<dbReference type="PROSITE" id="PS50253">
    <property type="entry name" value="COX3"/>
    <property type="match status" value="1"/>
</dbReference>
<feature type="domain" description="Heme-copper oxidase subunit III family profile" evidence="10">
    <location>
        <begin position="1"/>
        <end position="104"/>
    </location>
</feature>
<evidence type="ECO:0000313" key="12">
    <source>
        <dbReference type="Proteomes" id="UP000670152"/>
    </source>
</evidence>
<sequence>NLFINFIFKEFKILINHLFQTLIFFKKSLLITITLGIYFSILQLIEYESILLLANSINGSTFFIATGFHGIHVIIGTLFLSVCLIRLYNIHFSSYHHFGFEAAS</sequence>
<dbReference type="GO" id="GO:0004129">
    <property type="term" value="F:cytochrome-c oxidase activity"/>
    <property type="evidence" value="ECO:0007669"/>
    <property type="project" value="InterPro"/>
</dbReference>
<dbReference type="GO" id="GO:0005739">
    <property type="term" value="C:mitochondrion"/>
    <property type="evidence" value="ECO:0007669"/>
    <property type="project" value="TreeGrafter"/>
</dbReference>
<evidence type="ECO:0000256" key="6">
    <source>
        <dbReference type="ARBA" id="ARBA00022989"/>
    </source>
</evidence>
<dbReference type="GO" id="GO:0016020">
    <property type="term" value="C:membrane"/>
    <property type="evidence" value="ECO:0007669"/>
    <property type="project" value="UniProtKB-SubCell"/>
</dbReference>
<evidence type="ECO:0000256" key="1">
    <source>
        <dbReference type="ARBA" id="ARBA00004141"/>
    </source>
</evidence>
<dbReference type="SUPFAM" id="SSF81452">
    <property type="entry name" value="Cytochrome c oxidase subunit III-like"/>
    <property type="match status" value="1"/>
</dbReference>
<dbReference type="Gene3D" id="1.20.120.80">
    <property type="entry name" value="Cytochrome c oxidase, subunit III, four-helix bundle"/>
    <property type="match status" value="1"/>
</dbReference>
<dbReference type="GO" id="GO:0006123">
    <property type="term" value="P:mitochondrial electron transport, cytochrome c to oxygen"/>
    <property type="evidence" value="ECO:0007669"/>
    <property type="project" value="TreeGrafter"/>
</dbReference>
<dbReference type="PANTHER" id="PTHR11403">
    <property type="entry name" value="CYTOCHROME C OXIDASE SUBUNIT III"/>
    <property type="match status" value="1"/>
</dbReference>
<dbReference type="Pfam" id="PF00510">
    <property type="entry name" value="COX3"/>
    <property type="match status" value="1"/>
</dbReference>
<keyword evidence="12" id="KW-1185">Reference proteome</keyword>
<comment type="similarity">
    <text evidence="2 8">Belongs to the cytochrome c oxidase subunit 3 family.</text>
</comment>
<dbReference type="EMBL" id="JAANIB010009494">
    <property type="protein sequence ID" value="KAG5321879.1"/>
    <property type="molecule type" value="Genomic_DNA"/>
</dbReference>
<keyword evidence="5" id="KW-1278">Translocase</keyword>
<protein>
    <recommendedName>
        <fullName evidence="3 8">Cytochrome c oxidase subunit 3</fullName>
    </recommendedName>
</protein>
<evidence type="ECO:0000256" key="3">
    <source>
        <dbReference type="ARBA" id="ARBA00015944"/>
    </source>
</evidence>
<dbReference type="InterPro" id="IPR024791">
    <property type="entry name" value="Cyt_c/ubiquinol_Oxase_su3"/>
</dbReference>
<keyword evidence="7 9" id="KW-0472">Membrane</keyword>
<comment type="caution">
    <text evidence="11">The sequence shown here is derived from an EMBL/GenBank/DDBJ whole genome shotgun (WGS) entry which is preliminary data.</text>
</comment>
<comment type="subcellular location">
    <subcellularLocation>
        <location evidence="1">Membrane</location>
        <topology evidence="1">Multi-pass membrane protein</topology>
    </subcellularLocation>
</comment>
<feature type="non-terminal residue" evidence="11">
    <location>
        <position position="1"/>
    </location>
</feature>
<gene>
    <name evidence="11" type="primary">Coiii_4</name>
    <name evidence="11" type="ORF">G6Z77_0013727</name>
</gene>
<evidence type="ECO:0000256" key="9">
    <source>
        <dbReference type="SAM" id="Phobius"/>
    </source>
</evidence>
<feature type="transmembrane region" description="Helical" evidence="9">
    <location>
        <begin position="21"/>
        <end position="42"/>
    </location>
</feature>
<feature type="non-terminal residue" evidence="11">
    <location>
        <position position="104"/>
    </location>
</feature>
<evidence type="ECO:0000259" key="10">
    <source>
        <dbReference type="PROSITE" id="PS50253"/>
    </source>
</evidence>
<keyword evidence="8" id="KW-0496">Mitochondrion</keyword>
<dbReference type="OrthoDB" id="7692377at2759"/>
<evidence type="ECO:0000256" key="5">
    <source>
        <dbReference type="ARBA" id="ARBA00022967"/>
    </source>
</evidence>
<evidence type="ECO:0000256" key="4">
    <source>
        <dbReference type="ARBA" id="ARBA00022692"/>
    </source>
</evidence>
<comment type="function">
    <text evidence="8">Component of the cytochrome c oxidase, the last enzyme in the mitochondrial electron transport chain which drives oxidative phosphorylation. The respiratory chain contains 3 multisubunit complexes succinate dehydrogenase (complex II, CII), ubiquinol-cytochrome c oxidoreductase (cytochrome b-c1 complex, complex III, CIII) and cytochrome c oxidase (complex IV, CIV), that cooperate to transfer electrons derived from NADH and succinate to molecular oxygen, creating an electrochemical gradient over the inner membrane that drives transmembrane transport and the ATP synthase. Cytochrome c oxidase is the component of the respiratory chain that catalyzes the reduction of oxygen to water. Electrons originating from reduced cytochrome c in the intermembrane space (IMS) are transferred via the dinuclear copper A center (CU(A)) of subunit 2 and heme A of subunit 1 to the active site in subunit 1, a binuclear center (BNC) formed by heme A3 and copper B (CU(B)). The BNC reduces molecular oxygen to 2 water molecules using 4 electrons from cytochrome c in the IMS and 4 protons from the mitochondrial matrix.</text>
</comment>
<dbReference type="InterPro" id="IPR013833">
    <property type="entry name" value="Cyt_c_oxidase_su3_a-hlx"/>
</dbReference>
<dbReference type="InterPro" id="IPR035973">
    <property type="entry name" value="Cyt_c_oxidase_su3-like_sf"/>
</dbReference>
<proteinExistence type="inferred from homology"/>
<evidence type="ECO:0000256" key="8">
    <source>
        <dbReference type="RuleBase" id="RU003375"/>
    </source>
</evidence>
<evidence type="ECO:0000256" key="7">
    <source>
        <dbReference type="ARBA" id="ARBA00023136"/>
    </source>
</evidence>
<keyword evidence="6 9" id="KW-1133">Transmembrane helix</keyword>
<dbReference type="InterPro" id="IPR000298">
    <property type="entry name" value="Cyt_c_oxidase-like_su3"/>
</dbReference>
<reference evidence="11 12" key="1">
    <citation type="submission" date="2020-02" db="EMBL/GenBank/DDBJ databases">
        <title>Relaxed selection underlies rapid genomic changes in the transitions from sociality to social parasitism in ants.</title>
        <authorList>
            <person name="Bi X."/>
        </authorList>
    </citation>
    <scope>NUCLEOTIDE SEQUENCE [LARGE SCALE GENOMIC DNA]</scope>
    <source>
        <strain evidence="11">BGI-DK2014b</strain>
        <tissue evidence="11">Whole body</tissue>
    </source>
</reference>
<dbReference type="PANTHER" id="PTHR11403:SF7">
    <property type="entry name" value="CYTOCHROME C OXIDASE SUBUNIT 3"/>
    <property type="match status" value="1"/>
</dbReference>
<dbReference type="Proteomes" id="UP000670152">
    <property type="component" value="Unassembled WGS sequence"/>
</dbReference>
<dbReference type="AlphaFoldDB" id="A0A836FME0"/>
<organism evidence="11 12">
    <name type="scientific">Acromyrmex heyeri</name>
    <dbReference type="NCBI Taxonomy" id="230685"/>
    <lineage>
        <taxon>Eukaryota</taxon>
        <taxon>Metazoa</taxon>
        <taxon>Ecdysozoa</taxon>
        <taxon>Arthropoda</taxon>
        <taxon>Hexapoda</taxon>
        <taxon>Insecta</taxon>
        <taxon>Pterygota</taxon>
        <taxon>Neoptera</taxon>
        <taxon>Endopterygota</taxon>
        <taxon>Hymenoptera</taxon>
        <taxon>Apocrita</taxon>
        <taxon>Aculeata</taxon>
        <taxon>Formicoidea</taxon>
        <taxon>Formicidae</taxon>
        <taxon>Myrmicinae</taxon>
        <taxon>Acromyrmex</taxon>
    </lineage>
</organism>
<feature type="transmembrane region" description="Helical" evidence="9">
    <location>
        <begin position="62"/>
        <end position="88"/>
    </location>
</feature>
<accession>A0A836FME0</accession>
<keyword evidence="4 8" id="KW-0812">Transmembrane</keyword>